<evidence type="ECO:0000313" key="18">
    <source>
        <dbReference type="EMBL" id="WFL76141.1"/>
    </source>
</evidence>
<keyword evidence="7" id="KW-0288">FMN</keyword>
<dbReference type="InterPro" id="IPR000700">
    <property type="entry name" value="PAS-assoc_C"/>
</dbReference>
<dbReference type="Gene3D" id="3.30.450.20">
    <property type="entry name" value="PAS domain"/>
    <property type="match status" value="1"/>
</dbReference>
<keyword evidence="13" id="KW-0157">Chromophore</keyword>
<evidence type="ECO:0000256" key="4">
    <source>
        <dbReference type="ARBA" id="ARBA00022553"/>
    </source>
</evidence>
<accession>A0ABY8FRV9</accession>
<evidence type="ECO:0000256" key="1">
    <source>
        <dbReference type="ARBA" id="ARBA00000085"/>
    </source>
</evidence>
<evidence type="ECO:0000256" key="6">
    <source>
        <dbReference type="ARBA" id="ARBA00022630"/>
    </source>
</evidence>
<dbReference type="InterPro" id="IPR001610">
    <property type="entry name" value="PAC"/>
</dbReference>
<keyword evidence="4" id="KW-0597">Phosphoprotein</keyword>
<evidence type="ECO:0000259" key="16">
    <source>
        <dbReference type="PROSITE" id="PS50112"/>
    </source>
</evidence>
<dbReference type="RefSeq" id="WP_278014907.1">
    <property type="nucleotide sequence ID" value="NZ_CP121106.1"/>
</dbReference>
<dbReference type="PROSITE" id="PS50113">
    <property type="entry name" value="PAC"/>
    <property type="match status" value="1"/>
</dbReference>
<gene>
    <name evidence="18" type="ORF">P7228_09010</name>
</gene>
<dbReference type="EC" id="2.7.13.3" evidence="2"/>
<evidence type="ECO:0000256" key="8">
    <source>
        <dbReference type="ARBA" id="ARBA00022679"/>
    </source>
</evidence>
<dbReference type="SMART" id="SM00911">
    <property type="entry name" value="HWE_HK"/>
    <property type="match status" value="1"/>
</dbReference>
<evidence type="ECO:0000256" key="12">
    <source>
        <dbReference type="ARBA" id="ARBA00022840"/>
    </source>
</evidence>
<keyword evidence="5" id="KW-0716">Sensory transduction</keyword>
<keyword evidence="10" id="KW-0547">Nucleotide-binding</keyword>
<evidence type="ECO:0000259" key="17">
    <source>
        <dbReference type="PROSITE" id="PS50113"/>
    </source>
</evidence>
<dbReference type="CDD" id="cd00130">
    <property type="entry name" value="PAS"/>
    <property type="match status" value="1"/>
</dbReference>
<dbReference type="Pfam" id="PF13426">
    <property type="entry name" value="PAS_9"/>
    <property type="match status" value="1"/>
</dbReference>
<dbReference type="InterPro" id="IPR035965">
    <property type="entry name" value="PAS-like_dom_sf"/>
</dbReference>
<dbReference type="Pfam" id="PF07536">
    <property type="entry name" value="HWE_HK"/>
    <property type="match status" value="1"/>
</dbReference>
<dbReference type="PANTHER" id="PTHR41523:SF8">
    <property type="entry name" value="ETHYLENE RESPONSE SENSOR PROTEIN"/>
    <property type="match status" value="1"/>
</dbReference>
<dbReference type="SUPFAM" id="SSF55785">
    <property type="entry name" value="PYP-like sensor domain (PAS domain)"/>
    <property type="match status" value="1"/>
</dbReference>
<keyword evidence="6" id="KW-0285">Flavoprotein</keyword>
<keyword evidence="3" id="KW-0600">Photoreceptor protein</keyword>
<organism evidence="18 19">
    <name type="scientific">Altererythrobacter arenosus</name>
    <dbReference type="NCBI Taxonomy" id="3032592"/>
    <lineage>
        <taxon>Bacteria</taxon>
        <taxon>Pseudomonadati</taxon>
        <taxon>Pseudomonadota</taxon>
        <taxon>Alphaproteobacteria</taxon>
        <taxon>Sphingomonadales</taxon>
        <taxon>Erythrobacteraceae</taxon>
        <taxon>Altererythrobacter</taxon>
    </lineage>
</organism>
<keyword evidence="9" id="KW-0677">Repeat</keyword>
<protein>
    <recommendedName>
        <fullName evidence="2">histidine kinase</fullName>
        <ecNumber evidence="2">2.7.13.3</ecNumber>
    </recommendedName>
</protein>
<dbReference type="SMART" id="SM00091">
    <property type="entry name" value="PAS"/>
    <property type="match status" value="1"/>
</dbReference>
<evidence type="ECO:0000313" key="19">
    <source>
        <dbReference type="Proteomes" id="UP001215827"/>
    </source>
</evidence>
<dbReference type="Proteomes" id="UP001215827">
    <property type="component" value="Chromosome"/>
</dbReference>
<comment type="catalytic activity">
    <reaction evidence="1">
        <text>ATP + protein L-histidine = ADP + protein N-phospho-L-histidine.</text>
        <dbReference type="EC" id="2.7.13.3"/>
    </reaction>
</comment>
<evidence type="ECO:0000256" key="7">
    <source>
        <dbReference type="ARBA" id="ARBA00022643"/>
    </source>
</evidence>
<proteinExistence type="predicted"/>
<dbReference type="PROSITE" id="PS50112">
    <property type="entry name" value="PAS"/>
    <property type="match status" value="1"/>
</dbReference>
<keyword evidence="14" id="KW-0843">Virulence</keyword>
<evidence type="ECO:0000256" key="14">
    <source>
        <dbReference type="ARBA" id="ARBA00023026"/>
    </source>
</evidence>
<dbReference type="Gene3D" id="3.30.565.10">
    <property type="entry name" value="Histidine kinase-like ATPase, C-terminal domain"/>
    <property type="match status" value="1"/>
</dbReference>
<reference evidence="18 19" key="1">
    <citation type="submission" date="2023-03" db="EMBL/GenBank/DDBJ databases">
        <title>Altererythrobacter sp. CAU 1644 isolated from sand.</title>
        <authorList>
            <person name="Kim W."/>
        </authorList>
    </citation>
    <scope>NUCLEOTIDE SEQUENCE [LARGE SCALE GENOMIC DNA]</scope>
    <source>
        <strain evidence="18 19">CAU 1644</strain>
    </source>
</reference>
<dbReference type="InterPro" id="IPR011102">
    <property type="entry name" value="Sig_transdc_His_kinase_HWE"/>
</dbReference>
<evidence type="ECO:0000256" key="5">
    <source>
        <dbReference type="ARBA" id="ARBA00022606"/>
    </source>
</evidence>
<evidence type="ECO:0000256" key="13">
    <source>
        <dbReference type="ARBA" id="ARBA00022991"/>
    </source>
</evidence>
<dbReference type="InterPro" id="IPR000014">
    <property type="entry name" value="PAS"/>
</dbReference>
<keyword evidence="12" id="KW-0067">ATP-binding</keyword>
<evidence type="ECO:0000256" key="3">
    <source>
        <dbReference type="ARBA" id="ARBA00022543"/>
    </source>
</evidence>
<evidence type="ECO:0000256" key="11">
    <source>
        <dbReference type="ARBA" id="ARBA00022777"/>
    </source>
</evidence>
<evidence type="ECO:0000256" key="15">
    <source>
        <dbReference type="ARBA" id="ARBA00023170"/>
    </source>
</evidence>
<evidence type="ECO:0000256" key="2">
    <source>
        <dbReference type="ARBA" id="ARBA00012438"/>
    </source>
</evidence>
<dbReference type="EMBL" id="CP121106">
    <property type="protein sequence ID" value="WFL76141.1"/>
    <property type="molecule type" value="Genomic_DNA"/>
</dbReference>
<dbReference type="InterPro" id="IPR036890">
    <property type="entry name" value="HATPase_C_sf"/>
</dbReference>
<name>A0ABY8FRV9_9SPHN</name>
<evidence type="ECO:0000256" key="10">
    <source>
        <dbReference type="ARBA" id="ARBA00022741"/>
    </source>
</evidence>
<keyword evidence="11" id="KW-0418">Kinase</keyword>
<keyword evidence="8" id="KW-0808">Transferase</keyword>
<sequence>MSEATRKKLIDSLNLDMVLQSVRLALCVTDPEQPDNPIIYVNRAFLELTGYEEEEVLGRNCRFLQGPNTTQESVIAVRRMVAGKSMSTVDIVNYRKDGTEFVNSLQIGPVIDQDGETVLMFGSQIDVTSQRAEESEIQRLANAEVAHRMKNLVTVMSSIMRTTARYTDDMDEFAELSVGRLEALSLAHIATLTKDGDTPASTSELCDSIVRNYAPDPHQVSIRGASIVLSRHVLSPLSLALHELATNSAKYGALSCEYGKIDITWSANDSGKIVEMLWRESEGPSVEKSSRSSGSNLITRLLERVGGSIKFDWEPEGIKARIELPNG</sequence>
<keyword evidence="15" id="KW-0675">Receptor</keyword>
<feature type="domain" description="PAC" evidence="17">
    <location>
        <begin position="87"/>
        <end position="139"/>
    </location>
</feature>
<dbReference type="PANTHER" id="PTHR41523">
    <property type="entry name" value="TWO-COMPONENT SYSTEM SENSOR PROTEIN"/>
    <property type="match status" value="1"/>
</dbReference>
<feature type="domain" description="PAS" evidence="16">
    <location>
        <begin position="11"/>
        <end position="60"/>
    </location>
</feature>
<keyword evidence="19" id="KW-1185">Reference proteome</keyword>
<evidence type="ECO:0000256" key="9">
    <source>
        <dbReference type="ARBA" id="ARBA00022737"/>
    </source>
</evidence>
<dbReference type="NCBIfam" id="TIGR00229">
    <property type="entry name" value="sensory_box"/>
    <property type="match status" value="1"/>
</dbReference>
<dbReference type="SMART" id="SM00086">
    <property type="entry name" value="PAC"/>
    <property type="match status" value="1"/>
</dbReference>